<proteinExistence type="predicted"/>
<evidence type="ECO:0000256" key="2">
    <source>
        <dbReference type="SAM" id="Phobius"/>
    </source>
</evidence>
<evidence type="ECO:0000256" key="1">
    <source>
        <dbReference type="SAM" id="MobiDB-lite"/>
    </source>
</evidence>
<organism evidence="3 4">
    <name type="scientific">Streptomyces heilongjiangensis</name>
    <dbReference type="NCBI Taxonomy" id="945052"/>
    <lineage>
        <taxon>Bacteria</taxon>
        <taxon>Bacillati</taxon>
        <taxon>Actinomycetota</taxon>
        <taxon>Actinomycetes</taxon>
        <taxon>Kitasatosporales</taxon>
        <taxon>Streptomycetaceae</taxon>
        <taxon>Streptomyces</taxon>
    </lineage>
</organism>
<keyword evidence="2" id="KW-0812">Transmembrane</keyword>
<dbReference type="RefSeq" id="WP_272167838.1">
    <property type="nucleotide sequence ID" value="NZ_JAQOSL010000001.1"/>
</dbReference>
<gene>
    <name evidence="3" type="ORF">ACFQGO_02630</name>
</gene>
<evidence type="ECO:0008006" key="5">
    <source>
        <dbReference type="Google" id="ProtNLM"/>
    </source>
</evidence>
<dbReference type="EMBL" id="JBHSNZ010000002">
    <property type="protein sequence ID" value="MFC5806409.1"/>
    <property type="molecule type" value="Genomic_DNA"/>
</dbReference>
<dbReference type="Proteomes" id="UP001596112">
    <property type="component" value="Unassembled WGS sequence"/>
</dbReference>
<reference evidence="4" key="1">
    <citation type="journal article" date="2019" name="Int. J. Syst. Evol. Microbiol.">
        <title>The Global Catalogue of Microorganisms (GCM) 10K type strain sequencing project: providing services to taxonomists for standard genome sequencing and annotation.</title>
        <authorList>
            <consortium name="The Broad Institute Genomics Platform"/>
            <consortium name="The Broad Institute Genome Sequencing Center for Infectious Disease"/>
            <person name="Wu L."/>
            <person name="Ma J."/>
        </authorList>
    </citation>
    <scope>NUCLEOTIDE SEQUENCE [LARGE SCALE GENOMIC DNA]</scope>
    <source>
        <strain evidence="4">JCM 9918</strain>
    </source>
</reference>
<accession>A0ABW1AZX1</accession>
<protein>
    <recommendedName>
        <fullName evidence="5">Secreted protein</fullName>
    </recommendedName>
</protein>
<evidence type="ECO:0000313" key="4">
    <source>
        <dbReference type="Proteomes" id="UP001596112"/>
    </source>
</evidence>
<feature type="region of interest" description="Disordered" evidence="1">
    <location>
        <begin position="47"/>
        <end position="71"/>
    </location>
</feature>
<evidence type="ECO:0000313" key="3">
    <source>
        <dbReference type="EMBL" id="MFC5806409.1"/>
    </source>
</evidence>
<keyword evidence="2" id="KW-1133">Transmembrane helix</keyword>
<name>A0ABW1AZX1_9ACTN</name>
<keyword evidence="2" id="KW-0472">Membrane</keyword>
<sequence length="71" mass="7623">MNTTQLQALIGTLVVVAMLALVVLPALVGVAHDRRVDRQLREAAERQAAIDGARSERPASASASRRFARTV</sequence>
<keyword evidence="4" id="KW-1185">Reference proteome</keyword>
<comment type="caution">
    <text evidence="3">The sequence shown here is derived from an EMBL/GenBank/DDBJ whole genome shotgun (WGS) entry which is preliminary data.</text>
</comment>
<feature type="transmembrane region" description="Helical" evidence="2">
    <location>
        <begin position="6"/>
        <end position="31"/>
    </location>
</feature>